<protein>
    <submittedName>
        <fullName evidence="1">Uncharacterized protein</fullName>
    </submittedName>
</protein>
<accession>A0A821XML3</accession>
<evidence type="ECO:0000313" key="1">
    <source>
        <dbReference type="EMBL" id="CAF4947084.1"/>
    </source>
</evidence>
<sequence>MKSSGLEYTKKHDTVVPTKTILTYPCYGKKCGNDCGFVTEERRESLFKFFWSLEKGRRRDCSASLSQRENIKRKRSGC</sequence>
<dbReference type="AlphaFoldDB" id="A0A821XML3"/>
<dbReference type="EMBL" id="CAJOBZ010000070">
    <property type="protein sequence ID" value="CAF4947084.1"/>
    <property type="molecule type" value="Genomic_DNA"/>
</dbReference>
<gene>
    <name evidence="1" type="ORF">PMACD_LOCUS15284</name>
</gene>
<reference evidence="1" key="1">
    <citation type="submission" date="2021-02" db="EMBL/GenBank/DDBJ databases">
        <authorList>
            <person name="Steward A R."/>
        </authorList>
    </citation>
    <scope>NUCLEOTIDE SEQUENCE</scope>
</reference>
<dbReference type="OrthoDB" id="6927686at2759"/>
<name>A0A821XML3_9NEOP</name>
<organism evidence="1 2">
    <name type="scientific">Pieris macdunnoughi</name>
    <dbReference type="NCBI Taxonomy" id="345717"/>
    <lineage>
        <taxon>Eukaryota</taxon>
        <taxon>Metazoa</taxon>
        <taxon>Ecdysozoa</taxon>
        <taxon>Arthropoda</taxon>
        <taxon>Hexapoda</taxon>
        <taxon>Insecta</taxon>
        <taxon>Pterygota</taxon>
        <taxon>Neoptera</taxon>
        <taxon>Endopterygota</taxon>
        <taxon>Lepidoptera</taxon>
        <taxon>Glossata</taxon>
        <taxon>Ditrysia</taxon>
        <taxon>Papilionoidea</taxon>
        <taxon>Pieridae</taxon>
        <taxon>Pierinae</taxon>
        <taxon>Pieris</taxon>
    </lineage>
</organism>
<proteinExistence type="predicted"/>
<comment type="caution">
    <text evidence="1">The sequence shown here is derived from an EMBL/GenBank/DDBJ whole genome shotgun (WGS) entry which is preliminary data.</text>
</comment>
<keyword evidence="2" id="KW-1185">Reference proteome</keyword>
<evidence type="ECO:0000313" key="2">
    <source>
        <dbReference type="Proteomes" id="UP000663880"/>
    </source>
</evidence>
<dbReference type="Proteomes" id="UP000663880">
    <property type="component" value="Unassembled WGS sequence"/>
</dbReference>